<evidence type="ECO:0000256" key="2">
    <source>
        <dbReference type="SAM" id="MobiDB-lite"/>
    </source>
</evidence>
<feature type="region of interest" description="Disordered" evidence="2">
    <location>
        <begin position="171"/>
        <end position="282"/>
    </location>
</feature>
<feature type="domain" description="EF-hand" evidence="3">
    <location>
        <begin position="31"/>
        <end position="66"/>
    </location>
</feature>
<comment type="caution">
    <text evidence="4">The sequence shown here is derived from an EMBL/GenBank/DDBJ whole genome shotgun (WGS) entry which is preliminary data.</text>
</comment>
<dbReference type="SUPFAM" id="SSF47473">
    <property type="entry name" value="EF-hand"/>
    <property type="match status" value="1"/>
</dbReference>
<dbReference type="InterPro" id="IPR002048">
    <property type="entry name" value="EF_hand_dom"/>
</dbReference>
<reference evidence="4 5" key="1">
    <citation type="submission" date="2024-06" db="EMBL/GenBank/DDBJ databases">
        <title>A chromosome level genome sequence of Diviner's sage (Salvia divinorum).</title>
        <authorList>
            <person name="Ford S.A."/>
            <person name="Ro D.-K."/>
            <person name="Ness R.W."/>
            <person name="Phillips M.A."/>
        </authorList>
    </citation>
    <scope>NUCLEOTIDE SEQUENCE [LARGE SCALE GENOMIC DNA]</scope>
    <source>
        <strain evidence="4">SAF-2024a</strain>
        <tissue evidence="4">Leaf</tissue>
    </source>
</reference>
<evidence type="ECO:0000313" key="4">
    <source>
        <dbReference type="EMBL" id="KAL1561678.1"/>
    </source>
</evidence>
<dbReference type="PROSITE" id="PS50222">
    <property type="entry name" value="EF_HAND_2"/>
    <property type="match status" value="1"/>
</dbReference>
<evidence type="ECO:0000259" key="3">
    <source>
        <dbReference type="PROSITE" id="PS50222"/>
    </source>
</evidence>
<dbReference type="SUPFAM" id="SSF57850">
    <property type="entry name" value="RING/U-box"/>
    <property type="match status" value="1"/>
</dbReference>
<dbReference type="EMBL" id="JBEAFC010000003">
    <property type="protein sequence ID" value="KAL1561678.1"/>
    <property type="molecule type" value="Genomic_DNA"/>
</dbReference>
<gene>
    <name evidence="4" type="ORF">AAHA92_04354</name>
</gene>
<dbReference type="Proteomes" id="UP001567538">
    <property type="component" value="Unassembled WGS sequence"/>
</dbReference>
<feature type="region of interest" description="Disordered" evidence="2">
    <location>
        <begin position="299"/>
        <end position="318"/>
    </location>
</feature>
<keyword evidence="1" id="KW-0106">Calcium</keyword>
<proteinExistence type="predicted"/>
<protein>
    <recommendedName>
        <fullName evidence="3">EF-hand domain-containing protein</fullName>
    </recommendedName>
</protein>
<organism evidence="4 5">
    <name type="scientific">Salvia divinorum</name>
    <name type="common">Maria pastora</name>
    <name type="synonym">Diviner's sage</name>
    <dbReference type="NCBI Taxonomy" id="28513"/>
    <lineage>
        <taxon>Eukaryota</taxon>
        <taxon>Viridiplantae</taxon>
        <taxon>Streptophyta</taxon>
        <taxon>Embryophyta</taxon>
        <taxon>Tracheophyta</taxon>
        <taxon>Spermatophyta</taxon>
        <taxon>Magnoliopsida</taxon>
        <taxon>eudicotyledons</taxon>
        <taxon>Gunneridae</taxon>
        <taxon>Pentapetalae</taxon>
        <taxon>asterids</taxon>
        <taxon>lamiids</taxon>
        <taxon>Lamiales</taxon>
        <taxon>Lamiaceae</taxon>
        <taxon>Nepetoideae</taxon>
        <taxon>Mentheae</taxon>
        <taxon>Salviinae</taxon>
        <taxon>Salvia</taxon>
        <taxon>Salvia subgen. Calosphace</taxon>
    </lineage>
</organism>
<evidence type="ECO:0000256" key="1">
    <source>
        <dbReference type="ARBA" id="ARBA00022837"/>
    </source>
</evidence>
<feature type="compositionally biased region" description="Polar residues" evidence="2">
    <location>
        <begin position="171"/>
        <end position="187"/>
    </location>
</feature>
<name>A0ABD1I1F7_SALDI</name>
<dbReference type="CDD" id="cd00051">
    <property type="entry name" value="EFh"/>
    <property type="match status" value="1"/>
</dbReference>
<dbReference type="AlphaFoldDB" id="A0ABD1I1F7"/>
<feature type="compositionally biased region" description="Low complexity" evidence="2">
    <location>
        <begin position="303"/>
        <end position="316"/>
    </location>
</feature>
<evidence type="ECO:0000313" key="5">
    <source>
        <dbReference type="Proteomes" id="UP001567538"/>
    </source>
</evidence>
<sequence>MKEQQEMQTMGAAVEEVREIAKSYYDSATPQVQEQAKHFFNSMDLDGNGEINLVEFLSFMREEGYFKQMRSSSFFEMLDASGRGTLAFMDVITLYYIIKSGRPFCDSCSQFIPGTFFSCAACFNRPGDSFSVCRSCHLKTKSYDHSHDGGAALFLDNFTLLQAAKLHLTTTSKQAAHTEPTAKTQQPLLLGKGDSASISKSTPTSNSKDADTKSKAVIVTPAKSSVATTSTPSKHIKSSLDQNAIVPATNPAAQAEPTERPRQQPLLSGKGGSTSTSTSKNDVITSYMTSEFNGIVLEKTRSRLPSQSPSRPLNRSTSLAAATNVATASTPNTFIESRPNQHAIVPATKQVPWKKVASVALKALDAMVVIGNVAGALSGACTIM</sequence>
<dbReference type="InterPro" id="IPR018247">
    <property type="entry name" value="EF_Hand_1_Ca_BS"/>
</dbReference>
<feature type="compositionally biased region" description="Polar residues" evidence="2">
    <location>
        <begin position="222"/>
        <end position="233"/>
    </location>
</feature>
<keyword evidence="5" id="KW-1185">Reference proteome</keyword>
<dbReference type="PROSITE" id="PS00018">
    <property type="entry name" value="EF_HAND_1"/>
    <property type="match status" value="1"/>
</dbReference>
<dbReference type="InterPro" id="IPR011992">
    <property type="entry name" value="EF-hand-dom_pair"/>
</dbReference>
<accession>A0ABD1I1F7</accession>
<feature type="compositionally biased region" description="Polar residues" evidence="2">
    <location>
        <begin position="196"/>
        <end position="207"/>
    </location>
</feature>
<dbReference type="Gene3D" id="1.10.238.10">
    <property type="entry name" value="EF-hand"/>
    <property type="match status" value="1"/>
</dbReference>